<keyword evidence="1" id="KW-0378">Hydrolase</keyword>
<dbReference type="EMBL" id="WMLF01000903">
    <property type="protein sequence ID" value="MBB1247276.1"/>
    <property type="molecule type" value="Genomic_DNA"/>
</dbReference>
<evidence type="ECO:0000256" key="1">
    <source>
        <dbReference type="ARBA" id="ARBA00023295"/>
    </source>
</evidence>
<keyword evidence="2" id="KW-0119">Carbohydrate metabolism</keyword>
<dbReference type="SMART" id="SM00060">
    <property type="entry name" value="FN3"/>
    <property type="match status" value="1"/>
</dbReference>
<feature type="domain" description="Fibronectin type-III" evidence="5">
    <location>
        <begin position="68"/>
        <end position="159"/>
    </location>
</feature>
<evidence type="ECO:0000256" key="4">
    <source>
        <dbReference type="SAM" id="SignalP"/>
    </source>
</evidence>
<evidence type="ECO:0000313" key="7">
    <source>
        <dbReference type="Proteomes" id="UP000766698"/>
    </source>
</evidence>
<name>A0ABR6EPL4_9ACTN</name>
<reference evidence="7" key="1">
    <citation type="journal article" date="2020" name="Syst. Appl. Microbiol.">
        <title>Streptomyces alkaliterrae sp. nov., isolated from an alkaline soil, and emended descriptions of Streptomyces alkaliphilus, Streptomyces calidiresistens and Streptomyces durbertensis.</title>
        <authorList>
            <person name="Swiecimska M."/>
            <person name="Golinska P."/>
            <person name="Nouioui I."/>
            <person name="Wypij M."/>
            <person name="Rai M."/>
            <person name="Sangal V."/>
            <person name="Goodfellow M."/>
        </authorList>
    </citation>
    <scope>NUCLEOTIDE SEQUENCE [LARGE SCALE GENOMIC DNA]</scope>
    <source>
        <strain evidence="7">DSM 104538</strain>
    </source>
</reference>
<evidence type="ECO:0000256" key="2">
    <source>
        <dbReference type="ARBA" id="ARBA00023326"/>
    </source>
</evidence>
<feature type="region of interest" description="Disordered" evidence="3">
    <location>
        <begin position="158"/>
        <end position="184"/>
    </location>
</feature>
<feature type="region of interest" description="Disordered" evidence="3">
    <location>
        <begin position="37"/>
        <end position="81"/>
    </location>
</feature>
<dbReference type="Proteomes" id="UP000766698">
    <property type="component" value="Unassembled WGS sequence"/>
</dbReference>
<dbReference type="PROSITE" id="PS50853">
    <property type="entry name" value="FN3"/>
    <property type="match status" value="1"/>
</dbReference>
<comment type="caution">
    <text evidence="6">The sequence shown here is derived from an EMBL/GenBank/DDBJ whole genome shotgun (WGS) entry which is preliminary data.</text>
</comment>
<accession>A0ABR6EPL4</accession>
<dbReference type="InterPro" id="IPR003961">
    <property type="entry name" value="FN3_dom"/>
</dbReference>
<keyword evidence="2" id="KW-0624">Polysaccharide degradation</keyword>
<keyword evidence="7" id="KW-1185">Reference proteome</keyword>
<dbReference type="RefSeq" id="WP_182858444.1">
    <property type="nucleotide sequence ID" value="NZ_WMLF01000903.1"/>
</dbReference>
<dbReference type="Pfam" id="PF00041">
    <property type="entry name" value="fn3"/>
    <property type="match status" value="1"/>
</dbReference>
<keyword evidence="4" id="KW-0732">Signal</keyword>
<protein>
    <submittedName>
        <fullName evidence="6">Fibronectin type III domain-containing protein</fullName>
    </submittedName>
</protein>
<proteinExistence type="predicted"/>
<evidence type="ECO:0000259" key="5">
    <source>
        <dbReference type="PROSITE" id="PS50853"/>
    </source>
</evidence>
<organism evidence="6 7">
    <name type="scientific">Streptomyces durbertensis</name>
    <dbReference type="NCBI Taxonomy" id="2448886"/>
    <lineage>
        <taxon>Bacteria</taxon>
        <taxon>Bacillati</taxon>
        <taxon>Actinomycetota</taxon>
        <taxon>Actinomycetes</taxon>
        <taxon>Kitasatosporales</taxon>
        <taxon>Streptomycetaceae</taxon>
        <taxon>Streptomyces</taxon>
    </lineage>
</organism>
<gene>
    <name evidence="6" type="ORF">GL263_27580</name>
</gene>
<feature type="signal peptide" evidence="4">
    <location>
        <begin position="1"/>
        <end position="33"/>
    </location>
</feature>
<evidence type="ECO:0000313" key="6">
    <source>
        <dbReference type="EMBL" id="MBB1247276.1"/>
    </source>
</evidence>
<dbReference type="Gene3D" id="2.60.40.10">
    <property type="entry name" value="Immunoglobulins"/>
    <property type="match status" value="1"/>
</dbReference>
<dbReference type="SUPFAM" id="SSF49265">
    <property type="entry name" value="Fibronectin type III"/>
    <property type="match status" value="1"/>
</dbReference>
<evidence type="ECO:0000256" key="3">
    <source>
        <dbReference type="SAM" id="MobiDB-lite"/>
    </source>
</evidence>
<keyword evidence="1" id="KW-0326">Glycosidase</keyword>
<dbReference type="CDD" id="cd00063">
    <property type="entry name" value="FN3"/>
    <property type="match status" value="1"/>
</dbReference>
<feature type="non-terminal residue" evidence="6">
    <location>
        <position position="184"/>
    </location>
</feature>
<sequence length="184" mass="18700">MLRRFFTRCAARPSVVASAVLAVAALVALAVLAGGRHTSAAGPQDPRTDDRQGAVSPVPDVLSPVLRPPRGLEVEATGPSSVRLSWQEATATGRGAVAGYRVFQDGTSTAVVAVGPQVLTAEVGSLEPGISYGFTVRAIDADGLYSAASEEVELTMPARPTASDGPQGTPAHTDCPARAPGGRG</sequence>
<dbReference type="InterPro" id="IPR013783">
    <property type="entry name" value="Ig-like_fold"/>
</dbReference>
<feature type="chain" id="PRO_5047050476" evidence="4">
    <location>
        <begin position="34"/>
        <end position="184"/>
    </location>
</feature>
<feature type="compositionally biased region" description="Low complexity" evidence="3">
    <location>
        <begin position="55"/>
        <end position="69"/>
    </location>
</feature>
<dbReference type="InterPro" id="IPR036116">
    <property type="entry name" value="FN3_sf"/>
</dbReference>